<name>A0A7J5C1E7_9MICO</name>
<organism evidence="1 2">
    <name type="scientific">Pseudoclavibacter chungangensis</name>
    <dbReference type="NCBI Taxonomy" id="587635"/>
    <lineage>
        <taxon>Bacteria</taxon>
        <taxon>Bacillati</taxon>
        <taxon>Actinomycetota</taxon>
        <taxon>Actinomycetes</taxon>
        <taxon>Micrococcales</taxon>
        <taxon>Microbacteriaceae</taxon>
        <taxon>Pseudoclavibacter</taxon>
    </lineage>
</organism>
<dbReference type="Proteomes" id="UP000467240">
    <property type="component" value="Unassembled WGS sequence"/>
</dbReference>
<dbReference type="AlphaFoldDB" id="A0A7J5C1E7"/>
<protein>
    <submittedName>
        <fullName evidence="1">Uncharacterized protein</fullName>
    </submittedName>
</protein>
<reference evidence="1 2" key="1">
    <citation type="submission" date="2019-09" db="EMBL/GenBank/DDBJ databases">
        <title>Phylogeny of genus Pseudoclavibacter and closely related genus.</title>
        <authorList>
            <person name="Li Y."/>
        </authorList>
    </citation>
    <scope>NUCLEOTIDE SEQUENCE [LARGE SCALE GENOMIC DNA]</scope>
    <source>
        <strain evidence="1 2">DSM 23821</strain>
    </source>
</reference>
<accession>A0A7J5C1E7</accession>
<proteinExistence type="predicted"/>
<comment type="caution">
    <text evidence="1">The sequence shown here is derived from an EMBL/GenBank/DDBJ whole genome shotgun (WGS) entry which is preliminary data.</text>
</comment>
<evidence type="ECO:0000313" key="1">
    <source>
        <dbReference type="EMBL" id="KAB1662457.1"/>
    </source>
</evidence>
<dbReference type="OrthoDB" id="292843at2"/>
<evidence type="ECO:0000313" key="2">
    <source>
        <dbReference type="Proteomes" id="UP000467240"/>
    </source>
</evidence>
<sequence>MDDERGIDRRIDEVAWDQLFHAFGTAGDTAHHLRALAAGRECAQAAAHVGTAIVHQSTVWPASADALRLGCEVLSVTVLPVPAVDGVLAALAEAGRVLSLEVGGDPQLPRRAREAFFEARRLAAEGVADDEVRYGPGDDEPVTDEAGEIVVEILFTEFPDEAAEWMRSAVVRMRELAPLVLETLDALGRRGAASPELLDACRRAWAEPAAVRR</sequence>
<keyword evidence="2" id="KW-1185">Reference proteome</keyword>
<gene>
    <name evidence="1" type="ORF">F8O01_00460</name>
</gene>
<dbReference type="EMBL" id="WBJZ01000001">
    <property type="protein sequence ID" value="KAB1662457.1"/>
    <property type="molecule type" value="Genomic_DNA"/>
</dbReference>
<dbReference type="RefSeq" id="WP_158038889.1">
    <property type="nucleotide sequence ID" value="NZ_JACCFV010000001.1"/>
</dbReference>